<dbReference type="Gene3D" id="3.40.640.10">
    <property type="entry name" value="Type I PLP-dependent aspartate aminotransferase-like (Major domain)"/>
    <property type="match status" value="1"/>
</dbReference>
<dbReference type="PATRIC" id="fig|1195236.3.peg.2407"/>
<reference evidence="7 8" key="1">
    <citation type="journal article" date="2013" name="Genome Announc.">
        <title>Draft Genome Sequence of the Cellulolytic, Mesophilic, Anaerobic Bacterium Clostridium termitidis Strain CT1112 (DSM 5398).</title>
        <authorList>
            <person name="Lal S."/>
            <person name="Ramachandran U."/>
            <person name="Zhang X."/>
            <person name="Munir R."/>
            <person name="Sparling R."/>
            <person name="Levin D.B."/>
        </authorList>
    </citation>
    <scope>NUCLEOTIDE SEQUENCE [LARGE SCALE GENOMIC DNA]</scope>
    <source>
        <strain evidence="7 8">CT1112</strain>
    </source>
</reference>
<evidence type="ECO:0000256" key="5">
    <source>
        <dbReference type="ARBA" id="ARBA00023163"/>
    </source>
</evidence>
<dbReference type="InterPro" id="IPR036388">
    <property type="entry name" value="WH-like_DNA-bd_sf"/>
</dbReference>
<dbReference type="STRING" id="1195236.CTER_2103"/>
<dbReference type="InterPro" id="IPR015421">
    <property type="entry name" value="PyrdxlP-dep_Trfase_major"/>
</dbReference>
<evidence type="ECO:0000256" key="2">
    <source>
        <dbReference type="ARBA" id="ARBA00022898"/>
    </source>
</evidence>
<dbReference type="EMBL" id="AORV01000031">
    <property type="protein sequence ID" value="EMS72041.1"/>
    <property type="molecule type" value="Genomic_DNA"/>
</dbReference>
<dbReference type="SUPFAM" id="SSF46785">
    <property type="entry name" value="Winged helix' DNA-binding domain"/>
    <property type="match status" value="1"/>
</dbReference>
<dbReference type="InterPro" id="IPR004839">
    <property type="entry name" value="Aminotransferase_I/II_large"/>
</dbReference>
<keyword evidence="3" id="KW-0805">Transcription regulation</keyword>
<dbReference type="GO" id="GO:0030170">
    <property type="term" value="F:pyridoxal phosphate binding"/>
    <property type="evidence" value="ECO:0007669"/>
    <property type="project" value="InterPro"/>
</dbReference>
<dbReference type="InterPro" id="IPR051446">
    <property type="entry name" value="HTH_trans_reg/aminotransferase"/>
</dbReference>
<dbReference type="eggNOG" id="COG1167">
    <property type="taxonomic scope" value="Bacteria"/>
</dbReference>
<evidence type="ECO:0000313" key="7">
    <source>
        <dbReference type="EMBL" id="EMS72041.1"/>
    </source>
</evidence>
<keyword evidence="5" id="KW-0804">Transcription</keyword>
<dbReference type="Proteomes" id="UP000014155">
    <property type="component" value="Unassembled WGS sequence"/>
</dbReference>
<dbReference type="PANTHER" id="PTHR46577">
    <property type="entry name" value="HTH-TYPE TRANSCRIPTIONAL REGULATORY PROTEIN GABR"/>
    <property type="match status" value="1"/>
</dbReference>
<dbReference type="InterPro" id="IPR015424">
    <property type="entry name" value="PyrdxlP-dep_Trfase"/>
</dbReference>
<dbReference type="AlphaFoldDB" id="S0FNU3"/>
<name>S0FNU3_RUMCE</name>
<evidence type="ECO:0000256" key="3">
    <source>
        <dbReference type="ARBA" id="ARBA00023015"/>
    </source>
</evidence>
<dbReference type="PROSITE" id="PS50949">
    <property type="entry name" value="HTH_GNTR"/>
    <property type="match status" value="1"/>
</dbReference>
<dbReference type="PANTHER" id="PTHR46577:SF1">
    <property type="entry name" value="HTH-TYPE TRANSCRIPTIONAL REGULATORY PROTEIN GABR"/>
    <property type="match status" value="1"/>
</dbReference>
<dbReference type="Pfam" id="PF00155">
    <property type="entry name" value="Aminotran_1_2"/>
    <property type="match status" value="1"/>
</dbReference>
<dbReference type="RefSeq" id="WP_004625554.1">
    <property type="nucleotide sequence ID" value="NZ_AORV01000031.1"/>
</dbReference>
<evidence type="ECO:0000256" key="1">
    <source>
        <dbReference type="ARBA" id="ARBA00005384"/>
    </source>
</evidence>
<feature type="domain" description="HTH gntR-type" evidence="6">
    <location>
        <begin position="10"/>
        <end position="78"/>
    </location>
</feature>
<dbReference type="InterPro" id="IPR036390">
    <property type="entry name" value="WH_DNA-bd_sf"/>
</dbReference>
<dbReference type="CDD" id="cd00609">
    <property type="entry name" value="AAT_like"/>
    <property type="match status" value="1"/>
</dbReference>
<gene>
    <name evidence="7" type="ORF">CTER_2103</name>
</gene>
<dbReference type="PRINTS" id="PR00035">
    <property type="entry name" value="HTHGNTR"/>
</dbReference>
<keyword evidence="4" id="KW-0238">DNA-binding</keyword>
<dbReference type="Pfam" id="PF00392">
    <property type="entry name" value="GntR"/>
    <property type="match status" value="1"/>
</dbReference>
<dbReference type="Gene3D" id="1.10.10.10">
    <property type="entry name" value="Winged helix-like DNA-binding domain superfamily/Winged helix DNA-binding domain"/>
    <property type="match status" value="1"/>
</dbReference>
<sequence>MIILNNNSGTPLYIQIYGQLKEEIIAGRLPQNSKLPSTRYLSETLNVGRNTVENAYLQLASEGYVQSKAGSGFIVQNINSMMDFIEHENYSMDQTEPKHGKSGSSLIYTYKFEYSHLSSIDFPMNIWKKVSNKALASLTPEDMTKYCERNGDLELRNDLRDYLRKSRGLSCDAEQIIICSGFDYALSLLSQLLRPGFNQVAVEEPGYSGARDIFRNNGFTVVPITVEKDGLDITELTNSSAKIVYVTPSHQFPTGAVMPIQKRLLLLNWASRSNGIIIEDDYDSELRYNSRPIPSINSITKSENVVYVGTLSKALSPSLRVSYMVLPLKLMKLYNKDFKMYQCPVALVQQRIIHQFIHSGHWERHLRRSCNANKKKHDLLIQTIEELLGDSVIIHGRNAGLHILLESTQGLTEKEMVDKSGEYGVLVYPVSTFWIDANRYPNNMVLLGFGNTSEEVIINGIKQLARAWKVF</sequence>
<dbReference type="InterPro" id="IPR000524">
    <property type="entry name" value="Tscrpt_reg_HTH_GntR"/>
</dbReference>
<accession>S0FNU3</accession>
<dbReference type="SUPFAM" id="SSF53383">
    <property type="entry name" value="PLP-dependent transferases"/>
    <property type="match status" value="1"/>
</dbReference>
<dbReference type="SMART" id="SM00345">
    <property type="entry name" value="HTH_GNTR"/>
    <property type="match status" value="1"/>
</dbReference>
<evidence type="ECO:0000313" key="8">
    <source>
        <dbReference type="Proteomes" id="UP000014155"/>
    </source>
</evidence>
<evidence type="ECO:0000259" key="6">
    <source>
        <dbReference type="PROSITE" id="PS50949"/>
    </source>
</evidence>
<comment type="similarity">
    <text evidence="1">In the C-terminal section; belongs to the class-I pyridoxal-phosphate-dependent aminotransferase family.</text>
</comment>
<evidence type="ECO:0000256" key="4">
    <source>
        <dbReference type="ARBA" id="ARBA00023125"/>
    </source>
</evidence>
<dbReference type="GO" id="GO:0003700">
    <property type="term" value="F:DNA-binding transcription factor activity"/>
    <property type="evidence" value="ECO:0007669"/>
    <property type="project" value="InterPro"/>
</dbReference>
<organism evidence="7 8">
    <name type="scientific">Ruminiclostridium cellobioparum subsp. termitidis CT1112</name>
    <dbReference type="NCBI Taxonomy" id="1195236"/>
    <lineage>
        <taxon>Bacteria</taxon>
        <taxon>Bacillati</taxon>
        <taxon>Bacillota</taxon>
        <taxon>Clostridia</taxon>
        <taxon>Eubacteriales</taxon>
        <taxon>Oscillospiraceae</taxon>
        <taxon>Ruminiclostridium</taxon>
    </lineage>
</organism>
<dbReference type="CDD" id="cd07377">
    <property type="entry name" value="WHTH_GntR"/>
    <property type="match status" value="1"/>
</dbReference>
<proteinExistence type="inferred from homology"/>
<keyword evidence="8" id="KW-1185">Reference proteome</keyword>
<keyword evidence="2" id="KW-0663">Pyridoxal phosphate</keyword>
<protein>
    <submittedName>
        <fullName evidence="7">GntR family transcriptional regulator</fullName>
    </submittedName>
</protein>
<dbReference type="GO" id="GO:0003677">
    <property type="term" value="F:DNA binding"/>
    <property type="evidence" value="ECO:0007669"/>
    <property type="project" value="UniProtKB-KW"/>
</dbReference>
<comment type="caution">
    <text evidence="7">The sequence shown here is derived from an EMBL/GenBank/DDBJ whole genome shotgun (WGS) entry which is preliminary data.</text>
</comment>